<protein>
    <submittedName>
        <fullName evidence="2">DUF2249 domain-containing protein</fullName>
    </submittedName>
</protein>
<feature type="domain" description="DUF2249" evidence="1">
    <location>
        <begin position="6"/>
        <end position="74"/>
    </location>
</feature>
<keyword evidence="3" id="KW-1185">Reference proteome</keyword>
<organism evidence="2 3">
    <name type="scientific">Paenirhodobacter hankyongi</name>
    <dbReference type="NCBI Taxonomy" id="2294033"/>
    <lineage>
        <taxon>Bacteria</taxon>
        <taxon>Pseudomonadati</taxon>
        <taxon>Pseudomonadota</taxon>
        <taxon>Alphaproteobacteria</taxon>
        <taxon>Rhodobacterales</taxon>
        <taxon>Rhodobacter group</taxon>
        <taxon>Paenirhodobacter</taxon>
    </lineage>
</organism>
<dbReference type="InterPro" id="IPR036868">
    <property type="entry name" value="TusA-like_sf"/>
</dbReference>
<name>A0A421BJ84_9RHOB</name>
<sequence>MPDILTLDVRPILAAGDEPFGAIMEAADTLAEGQILRLVAPFRPAPLFRVMERRGYTFTETALDGGDWQVDFHRPAQPLSLGSALEAATWPEPVASLDLTGLEPPEPMVRLLSAVEAATPGDVVFAVLDREPVFLFPKLAERGHQWAGNREAQGERYRLLVRRAQHV</sequence>
<dbReference type="RefSeq" id="WP_113901678.1">
    <property type="nucleotide sequence ID" value="NZ_RCHI01000025.1"/>
</dbReference>
<dbReference type="EMBL" id="RCHI01000025">
    <property type="protein sequence ID" value="RLL61965.1"/>
    <property type="molecule type" value="Genomic_DNA"/>
</dbReference>
<dbReference type="InterPro" id="IPR018720">
    <property type="entry name" value="DUF2249"/>
</dbReference>
<accession>A0A421BJ84</accession>
<dbReference type="CDD" id="cd00291">
    <property type="entry name" value="SirA_YedF_YeeD"/>
    <property type="match status" value="1"/>
</dbReference>
<feature type="domain" description="DUF2249" evidence="1">
    <location>
        <begin position="97"/>
        <end position="163"/>
    </location>
</feature>
<dbReference type="Proteomes" id="UP000279673">
    <property type="component" value="Unassembled WGS sequence"/>
</dbReference>
<dbReference type="Pfam" id="PF10006">
    <property type="entry name" value="DUF2249"/>
    <property type="match status" value="2"/>
</dbReference>
<proteinExistence type="predicted"/>
<dbReference type="Gene3D" id="3.30.110.40">
    <property type="entry name" value="TusA-like domain"/>
    <property type="match status" value="1"/>
</dbReference>
<evidence type="ECO:0000259" key="1">
    <source>
        <dbReference type="Pfam" id="PF10006"/>
    </source>
</evidence>
<comment type="caution">
    <text evidence="2">The sequence shown here is derived from an EMBL/GenBank/DDBJ whole genome shotgun (WGS) entry which is preliminary data.</text>
</comment>
<reference evidence="2 3" key="1">
    <citation type="submission" date="2018-10" db="EMBL/GenBank/DDBJ databases">
        <title>Rhodobacter sp . BO-81.</title>
        <authorList>
            <person name="Im W.T."/>
        </authorList>
    </citation>
    <scope>NUCLEOTIDE SEQUENCE [LARGE SCALE GENOMIC DNA]</scope>
    <source>
        <strain evidence="2 3">BO-81</strain>
    </source>
</reference>
<evidence type="ECO:0000313" key="2">
    <source>
        <dbReference type="EMBL" id="RLL61965.1"/>
    </source>
</evidence>
<dbReference type="SUPFAM" id="SSF64307">
    <property type="entry name" value="SirA-like"/>
    <property type="match status" value="1"/>
</dbReference>
<dbReference type="AlphaFoldDB" id="A0A421BJ84"/>
<evidence type="ECO:0000313" key="3">
    <source>
        <dbReference type="Proteomes" id="UP000279673"/>
    </source>
</evidence>
<gene>
    <name evidence="2" type="ORF">DYS74_17380</name>
</gene>